<gene>
    <name evidence="1" type="ORF">S01H1_34105</name>
</gene>
<dbReference type="EMBL" id="BARS01021209">
    <property type="protein sequence ID" value="GAG13960.1"/>
    <property type="molecule type" value="Genomic_DNA"/>
</dbReference>
<protein>
    <submittedName>
        <fullName evidence="1">Uncharacterized protein</fullName>
    </submittedName>
</protein>
<comment type="caution">
    <text evidence="1">The sequence shown here is derived from an EMBL/GenBank/DDBJ whole genome shotgun (WGS) entry which is preliminary data.</text>
</comment>
<organism evidence="1">
    <name type="scientific">marine sediment metagenome</name>
    <dbReference type="NCBI Taxonomy" id="412755"/>
    <lineage>
        <taxon>unclassified sequences</taxon>
        <taxon>metagenomes</taxon>
        <taxon>ecological metagenomes</taxon>
    </lineage>
</organism>
<dbReference type="AlphaFoldDB" id="X0V784"/>
<reference evidence="1" key="1">
    <citation type="journal article" date="2014" name="Front. Microbiol.">
        <title>High frequency of phylogenetically diverse reductive dehalogenase-homologous genes in deep subseafloor sedimentary metagenomes.</title>
        <authorList>
            <person name="Kawai M."/>
            <person name="Futagami T."/>
            <person name="Toyoda A."/>
            <person name="Takaki Y."/>
            <person name="Nishi S."/>
            <person name="Hori S."/>
            <person name="Arai W."/>
            <person name="Tsubouchi T."/>
            <person name="Morono Y."/>
            <person name="Uchiyama I."/>
            <person name="Ito T."/>
            <person name="Fujiyama A."/>
            <person name="Inagaki F."/>
            <person name="Takami H."/>
        </authorList>
    </citation>
    <scope>NUCLEOTIDE SEQUENCE</scope>
    <source>
        <strain evidence="1">Expedition CK06-06</strain>
    </source>
</reference>
<evidence type="ECO:0000313" key="1">
    <source>
        <dbReference type="EMBL" id="GAG13960.1"/>
    </source>
</evidence>
<accession>X0V784</accession>
<sequence>METKRNVEFEIKPFKQGAYVGKHLSFGLNGKVLEGNAIAANRTREIRPSGMRGGLAETRVIWLMSKIRVYGESCIKLRPEIVRGGTICRDKKKPSQLIIK</sequence>
<name>X0V784_9ZZZZ</name>
<proteinExistence type="predicted"/>